<evidence type="ECO:0000256" key="2">
    <source>
        <dbReference type="ARBA" id="ARBA00022603"/>
    </source>
</evidence>
<evidence type="ECO:0000259" key="4">
    <source>
        <dbReference type="Pfam" id="PF08241"/>
    </source>
</evidence>
<dbReference type="STRING" id="490899.DKAM_0095"/>
<dbReference type="CDD" id="cd02440">
    <property type="entry name" value="AdoMet_MTases"/>
    <property type="match status" value="1"/>
</dbReference>
<sequence>MWEKIKNDAMLRDSDMNRGLDDVVKYNVTASSYDELYRGEQYSKYSVLVEIVNGKLDSSLVLDAGCGTGLLLEYLGENNIDKYRRYICLDPSTGMIERLAEKNIDHRVIPVVGYAEEIPVRDSSIDIVISITTWGNIADKEKAVNEFIRVTKENGLIVVSKHLKHNTIPPSLINKCFKEVAVHIDVFYTCKPVNKASSG</sequence>
<dbReference type="HOGENOM" id="CLU_124259_0_0_2"/>
<feature type="domain" description="Methyltransferase type 11" evidence="4">
    <location>
        <begin position="62"/>
        <end position="159"/>
    </location>
</feature>
<evidence type="ECO:0000313" key="6">
    <source>
        <dbReference type="Proteomes" id="UP000006903"/>
    </source>
</evidence>
<dbReference type="RefSeq" id="WP_012607766.1">
    <property type="nucleotide sequence ID" value="NC_011766.1"/>
</dbReference>
<name>B8D2Q3_DESA1</name>
<dbReference type="Gene3D" id="3.40.50.150">
    <property type="entry name" value="Vaccinia Virus protein VP39"/>
    <property type="match status" value="1"/>
</dbReference>
<dbReference type="EMBL" id="CP001140">
    <property type="protein sequence ID" value="ACL10424.1"/>
    <property type="molecule type" value="Genomic_DNA"/>
</dbReference>
<keyword evidence="2 5" id="KW-0489">Methyltransferase</keyword>
<reference evidence="5 6" key="1">
    <citation type="journal article" date="2009" name="J. Bacteriol.">
        <title>Complete genome sequence of the anaerobic, protein-degrading hyperthermophilic crenarchaeon Desulfurococcus kamchatkensis.</title>
        <authorList>
            <person name="Ravin N.V."/>
            <person name="Mardanov A.V."/>
            <person name="Beletsky A.V."/>
            <person name="Kublanov I.V."/>
            <person name="Kolganova T.V."/>
            <person name="Lebedinsky A.V."/>
            <person name="Chernyh N.A."/>
            <person name="Bonch-Osmolovskaya E.A."/>
            <person name="Skryabin K.G."/>
        </authorList>
    </citation>
    <scope>NUCLEOTIDE SEQUENCE [LARGE SCALE GENOMIC DNA]</scope>
    <source>
        <strain evidence="6">DSM 18924 / JCM 16383 / VKM B-2413 / 1221n</strain>
    </source>
</reference>
<proteinExistence type="inferred from homology"/>
<accession>B8D2Q3</accession>
<evidence type="ECO:0000256" key="1">
    <source>
        <dbReference type="ARBA" id="ARBA00008361"/>
    </source>
</evidence>
<dbReference type="SUPFAM" id="SSF53335">
    <property type="entry name" value="S-adenosyl-L-methionine-dependent methyltransferases"/>
    <property type="match status" value="1"/>
</dbReference>
<dbReference type="Pfam" id="PF08241">
    <property type="entry name" value="Methyltransf_11"/>
    <property type="match status" value="1"/>
</dbReference>
<dbReference type="Proteomes" id="UP000006903">
    <property type="component" value="Chromosome"/>
</dbReference>
<dbReference type="AlphaFoldDB" id="B8D2Q3"/>
<dbReference type="GeneID" id="7170418"/>
<comment type="similarity">
    <text evidence="1">Belongs to the methyltransferase superfamily.</text>
</comment>
<dbReference type="GO" id="GO:0032259">
    <property type="term" value="P:methylation"/>
    <property type="evidence" value="ECO:0007669"/>
    <property type="project" value="UniProtKB-KW"/>
</dbReference>
<organism evidence="5 6">
    <name type="scientific">Desulfurococcus amylolyticus (strain DSM 18924 / JCM 16383 / VKM B-2413 / 1221n)</name>
    <name type="common">Desulfurococcus kamchatkensis</name>
    <dbReference type="NCBI Taxonomy" id="490899"/>
    <lineage>
        <taxon>Archaea</taxon>
        <taxon>Thermoproteota</taxon>
        <taxon>Thermoprotei</taxon>
        <taxon>Desulfurococcales</taxon>
        <taxon>Desulfurococcaceae</taxon>
        <taxon>Desulfurococcus</taxon>
    </lineage>
</organism>
<dbReference type="PANTHER" id="PTHR44942:SF4">
    <property type="entry name" value="METHYLTRANSFERASE TYPE 11 DOMAIN-CONTAINING PROTEIN"/>
    <property type="match status" value="1"/>
</dbReference>
<evidence type="ECO:0000256" key="3">
    <source>
        <dbReference type="ARBA" id="ARBA00022679"/>
    </source>
</evidence>
<protein>
    <submittedName>
        <fullName evidence="5">Putative methyltransferase</fullName>
    </submittedName>
</protein>
<dbReference type="PANTHER" id="PTHR44942">
    <property type="entry name" value="METHYLTRANSF_11 DOMAIN-CONTAINING PROTEIN"/>
    <property type="match status" value="1"/>
</dbReference>
<dbReference type="InterPro" id="IPR051052">
    <property type="entry name" value="Diverse_substrate_MTase"/>
</dbReference>
<dbReference type="eggNOG" id="arCOG03773">
    <property type="taxonomic scope" value="Archaea"/>
</dbReference>
<dbReference type="InterPro" id="IPR029063">
    <property type="entry name" value="SAM-dependent_MTases_sf"/>
</dbReference>
<dbReference type="InterPro" id="IPR013216">
    <property type="entry name" value="Methyltransf_11"/>
</dbReference>
<dbReference type="KEGG" id="dka:DKAM_0095"/>
<evidence type="ECO:0000313" key="5">
    <source>
        <dbReference type="EMBL" id="ACL10424.1"/>
    </source>
</evidence>
<keyword evidence="3 5" id="KW-0808">Transferase</keyword>
<gene>
    <name evidence="5" type="ordered locus">DKAM_0095</name>
</gene>
<dbReference type="GO" id="GO:0008757">
    <property type="term" value="F:S-adenosylmethionine-dependent methyltransferase activity"/>
    <property type="evidence" value="ECO:0007669"/>
    <property type="project" value="InterPro"/>
</dbReference>